<evidence type="ECO:0000313" key="11">
    <source>
        <dbReference type="EMBL" id="MDV0446666.1"/>
    </source>
</evidence>
<dbReference type="GO" id="GO:0004519">
    <property type="term" value="F:endonuclease activity"/>
    <property type="evidence" value="ECO:0007669"/>
    <property type="project" value="UniProtKB-UniRule"/>
</dbReference>
<name>A0AAE4SCP7_9EURY</name>
<dbReference type="GO" id="GO:0032790">
    <property type="term" value="P:ribosome disassembly"/>
    <property type="evidence" value="ECO:0007669"/>
    <property type="project" value="TreeGrafter"/>
</dbReference>
<comment type="domain">
    <text evidence="9">The N-terminal domain has the RNA-binding Sm fold. It harbors the endoribonuclease activity.</text>
</comment>
<evidence type="ECO:0000256" key="8">
    <source>
        <dbReference type="ARBA" id="ARBA00022801"/>
    </source>
</evidence>
<gene>
    <name evidence="9" type="primary">pelA</name>
    <name evidence="11" type="ORF">MsAg5_05160</name>
</gene>
<comment type="caution">
    <text evidence="11">The sequence shown here is derived from an EMBL/GenBank/DDBJ whole genome shotgun (WGS) entry which is preliminary data.</text>
</comment>
<evidence type="ECO:0000313" key="12">
    <source>
        <dbReference type="Proteomes" id="UP001271789"/>
    </source>
</evidence>
<keyword evidence="4 9" id="KW-0963">Cytoplasm</keyword>
<reference evidence="11" key="1">
    <citation type="submission" date="2023-06" db="EMBL/GenBank/DDBJ databases">
        <title>Genome sequence of Methanosarcinaceae archaeon Ag5.</title>
        <authorList>
            <person name="Protasov E."/>
            <person name="Platt K."/>
            <person name="Poehlein A."/>
            <person name="Daniel R."/>
            <person name="Brune A."/>
        </authorList>
    </citation>
    <scope>NUCLEOTIDE SEQUENCE</scope>
    <source>
        <strain evidence="11">Ag5</strain>
    </source>
</reference>
<keyword evidence="5 9" id="KW-0540">Nuclease</keyword>
<evidence type="ECO:0000259" key="10">
    <source>
        <dbReference type="SMART" id="SM01194"/>
    </source>
</evidence>
<protein>
    <recommendedName>
        <fullName evidence="9">Protein pelota homolog</fullName>
        <ecNumber evidence="9">3.1.-.-</ecNumber>
    </recommendedName>
</protein>
<dbReference type="HAMAP" id="MF_01853">
    <property type="entry name" value="PelO"/>
    <property type="match status" value="1"/>
</dbReference>
<organism evidence="11 12">
    <name type="scientific">Methanolapillus africanus</name>
    <dbReference type="NCBI Taxonomy" id="3028297"/>
    <lineage>
        <taxon>Archaea</taxon>
        <taxon>Methanobacteriati</taxon>
        <taxon>Methanobacteriota</taxon>
        <taxon>Stenosarchaea group</taxon>
        <taxon>Methanomicrobia</taxon>
        <taxon>Methanosarcinales</taxon>
        <taxon>Methanosarcinaceae</taxon>
        <taxon>Methanolapillus</taxon>
    </lineage>
</organism>
<comment type="similarity">
    <text evidence="3 9">Belongs to the eukaryotic release factor 1 family. Pelota subfamily.</text>
</comment>
<dbReference type="GO" id="GO:0070481">
    <property type="term" value="P:nuclear-transcribed mRNA catabolic process, non-stop decay"/>
    <property type="evidence" value="ECO:0007669"/>
    <property type="project" value="InterPro"/>
</dbReference>
<dbReference type="InterPro" id="IPR042226">
    <property type="entry name" value="eFR1_2_sf"/>
</dbReference>
<dbReference type="PANTHER" id="PTHR10853">
    <property type="entry name" value="PELOTA"/>
    <property type="match status" value="1"/>
</dbReference>
<keyword evidence="7 9" id="KW-0255">Endonuclease</keyword>
<dbReference type="Gene3D" id="3.30.420.60">
    <property type="entry name" value="eRF1 domain 2"/>
    <property type="match status" value="1"/>
</dbReference>
<feature type="domain" description="eRF1/Pelota-like N-terminal" evidence="10">
    <location>
        <begin position="6"/>
        <end position="129"/>
    </location>
</feature>
<dbReference type="SMART" id="SM01194">
    <property type="entry name" value="eRF1_1"/>
    <property type="match status" value="1"/>
</dbReference>
<keyword evidence="6 9" id="KW-0479">Metal-binding</keyword>
<dbReference type="GO" id="GO:0016787">
    <property type="term" value="F:hydrolase activity"/>
    <property type="evidence" value="ECO:0007669"/>
    <property type="project" value="UniProtKB-KW"/>
</dbReference>
<dbReference type="GO" id="GO:0005737">
    <property type="term" value="C:cytoplasm"/>
    <property type="evidence" value="ECO:0007669"/>
    <property type="project" value="UniProtKB-SubCell"/>
</dbReference>
<dbReference type="SUPFAM" id="SSF53137">
    <property type="entry name" value="Translational machinery components"/>
    <property type="match status" value="1"/>
</dbReference>
<dbReference type="Gene3D" id="2.30.30.870">
    <property type="entry name" value="Pelota, domain A"/>
    <property type="match status" value="1"/>
</dbReference>
<dbReference type="FunFam" id="2.30.30.870:FF:000002">
    <property type="entry name" value="Protein pelota homolog"/>
    <property type="match status" value="1"/>
</dbReference>
<comment type="subcellular location">
    <subcellularLocation>
        <location evidence="2 9">Cytoplasm</location>
    </subcellularLocation>
</comment>
<accession>A0AAE4SCP7</accession>
<keyword evidence="12" id="KW-1185">Reference proteome</keyword>
<evidence type="ECO:0000256" key="7">
    <source>
        <dbReference type="ARBA" id="ARBA00022759"/>
    </source>
</evidence>
<dbReference type="InterPro" id="IPR038069">
    <property type="entry name" value="Pelota/DOM34_N"/>
</dbReference>
<dbReference type="GO" id="GO:0046872">
    <property type="term" value="F:metal ion binding"/>
    <property type="evidence" value="ECO:0007669"/>
    <property type="project" value="UniProtKB-UniRule"/>
</dbReference>
<comment type="subunit">
    <text evidence="9">Monomer.</text>
</comment>
<dbReference type="Gene3D" id="3.30.1330.30">
    <property type="match status" value="1"/>
</dbReference>
<evidence type="ECO:0000256" key="3">
    <source>
        <dbReference type="ARBA" id="ARBA00009504"/>
    </source>
</evidence>
<dbReference type="AlphaFoldDB" id="A0AAE4SCP7"/>
<sequence>MPTKVMKKELKGRSGEIALMADTLEDLWHLKYIIDPNDVVFALTKRKPEGADDKIRPEKLEKVTVRLGVRVESTEFHKFANRLRIHGVIVSGMDMGMHHTLNIEEGTSLSIIKEQWKNDQLQRIEEAEEAGKRPSVIIAGIEEGDADIGLVRHYGVEPYSHIRQSSGKRESGLRDVFFKEIADQLNFVYKDGAAIVLCGPGFTKDDFLIYFKKTYPELASKAVTEDSTMIGVSGFLEVLKKGSIDKIMHESRLARETNYMDAFLKEVSIDGKATYGPADVQNAIDYGAVETLLVADEKLREERETADGKSVSPIENMMQEVERSQGKVIILSTEFEPGRKLASFGGVAAILRYKLGQ</sequence>
<dbReference type="GO" id="GO:0070966">
    <property type="term" value="P:nuclear-transcribed mRNA catabolic process, no-go decay"/>
    <property type="evidence" value="ECO:0007669"/>
    <property type="project" value="InterPro"/>
</dbReference>
<evidence type="ECO:0000256" key="9">
    <source>
        <dbReference type="HAMAP-Rule" id="MF_01853"/>
    </source>
</evidence>
<dbReference type="GO" id="GO:0070651">
    <property type="term" value="P:nonfunctional rRNA decay"/>
    <property type="evidence" value="ECO:0007669"/>
    <property type="project" value="TreeGrafter"/>
</dbReference>
<proteinExistence type="inferred from homology"/>
<evidence type="ECO:0000256" key="4">
    <source>
        <dbReference type="ARBA" id="ARBA00022490"/>
    </source>
</evidence>
<dbReference type="SUPFAM" id="SSF159065">
    <property type="entry name" value="Dom34/Pelota N-terminal domain-like"/>
    <property type="match status" value="1"/>
</dbReference>
<dbReference type="Pfam" id="PF03465">
    <property type="entry name" value="eRF1_3"/>
    <property type="match status" value="1"/>
</dbReference>
<dbReference type="PANTHER" id="PTHR10853:SF0">
    <property type="entry name" value="PROTEIN PELOTA HOMOLOG"/>
    <property type="match status" value="1"/>
</dbReference>
<comment type="function">
    <text evidence="9">May function in recognizing stalled ribosomes, interact with stem-loop structures in stalled mRNA molecules, and effect endonucleolytic cleavage of the mRNA. May play a role in the release non-functional ribosomes and degradation of damaged mRNAs. Has endoribonuclease activity.</text>
</comment>
<dbReference type="Proteomes" id="UP001271789">
    <property type="component" value="Unassembled WGS sequence"/>
</dbReference>
<dbReference type="GO" id="GO:0071025">
    <property type="term" value="P:RNA surveillance"/>
    <property type="evidence" value="ECO:0007669"/>
    <property type="project" value="InterPro"/>
</dbReference>
<dbReference type="InterPro" id="IPR023521">
    <property type="entry name" value="Pelota_arc"/>
</dbReference>
<evidence type="ECO:0000256" key="1">
    <source>
        <dbReference type="ARBA" id="ARBA00001968"/>
    </source>
</evidence>
<dbReference type="Pfam" id="PF26356">
    <property type="entry name" value="Pelota_N"/>
    <property type="match status" value="1"/>
</dbReference>
<dbReference type="EC" id="3.1.-.-" evidence="9"/>
<evidence type="ECO:0000256" key="6">
    <source>
        <dbReference type="ARBA" id="ARBA00022723"/>
    </source>
</evidence>
<dbReference type="InterPro" id="IPR029064">
    <property type="entry name" value="Ribosomal_eL30-like_sf"/>
</dbReference>
<dbReference type="InterPro" id="IPR005142">
    <property type="entry name" value="eRF1_3"/>
</dbReference>
<dbReference type="SUPFAM" id="SSF55315">
    <property type="entry name" value="L30e-like"/>
    <property type="match status" value="1"/>
</dbReference>
<evidence type="ECO:0000256" key="2">
    <source>
        <dbReference type="ARBA" id="ARBA00004496"/>
    </source>
</evidence>
<dbReference type="InterPro" id="IPR058547">
    <property type="entry name" value="Pelota_N"/>
</dbReference>
<dbReference type="InterPro" id="IPR004405">
    <property type="entry name" value="TF_pelota"/>
</dbReference>
<comment type="cofactor">
    <cofactor evidence="1 9">
        <name>a divalent metal cation</name>
        <dbReference type="ChEBI" id="CHEBI:60240"/>
    </cofactor>
</comment>
<keyword evidence="8 9" id="KW-0378">Hydrolase</keyword>
<dbReference type="NCBIfam" id="TIGR00111">
    <property type="entry name" value="pelota"/>
    <property type="match status" value="1"/>
</dbReference>
<dbReference type="EMBL" id="JAWDKD010000009">
    <property type="protein sequence ID" value="MDV0446666.1"/>
    <property type="molecule type" value="Genomic_DNA"/>
</dbReference>
<dbReference type="InterPro" id="IPR005140">
    <property type="entry name" value="eRF1_Pelota-like_N"/>
</dbReference>
<evidence type="ECO:0000256" key="5">
    <source>
        <dbReference type="ARBA" id="ARBA00022722"/>
    </source>
</evidence>